<sequence length="659" mass="74327">MRRAPPADFIRTRFRPACLRSVILRRLTLRFVIAVLLLLTASRLGLACWQWDRVQAAGGLWPVVFGGWRIDLVMVGMVIAIPAVLSYWFGHRPLAARITAWWFRLWWMLLVLLEVSTPQFIAEYDTRPNRLYFEYLVHPREVAGMLWEGYKGVLLAALLVLLLAAWAAWRLFPTGKTDPRMPWWKRPIACVVTLAVVVLAIRGTLEHRPINPSVVAFSGDAMVNTLPLNSLYNVLDAAYRLQDERSSAALYPKMPVERMNDVVRRAAGIEGPPLDAKYPSVHVQKASVRRDKPLNLVIILQESLGAQYVGSLGGANLTPELDKLGKEGWMFHRAYATGTRSVRGIEAVTAGYLPTVAEAVVKLPRSQTNFFTLASLLRAHGYQSRFVYGGESHFDNMRGFFLGNGFDQIVDRKDFVNPAFVGSWGASDEDMFAQVDRLLRQDGDKPVFTLAFSVSNHSPWEYPAGRIQPQGEPASVENTVRYADWAIGQFFEKARKAPYWDNTVFLVIADHDSRVFGANLVPVRHFQIPALILGGSILPRQDERLVSQIDMAPTLLSLMGVDNVNPMLGSDLTQRDPNRAIMQYGDNYGYLRGDSLVVIEPRKAPASFRYVRLPRDQQDRFEPVADDAALTEEALAYALWPSWAYREERYKTPPQAPAR</sequence>
<evidence type="ECO:0000256" key="3">
    <source>
        <dbReference type="ARBA" id="ARBA00022692"/>
    </source>
</evidence>
<accession>A0AAN1VF09</accession>
<comment type="subcellular location">
    <subcellularLocation>
        <location evidence="1">Cell membrane</location>
        <topology evidence="1">Multi-pass membrane protein</topology>
    </subcellularLocation>
</comment>
<organism evidence="11 12">
    <name type="scientific">Bordetella hinzii</name>
    <dbReference type="NCBI Taxonomy" id="103855"/>
    <lineage>
        <taxon>Bacteria</taxon>
        <taxon>Pseudomonadati</taxon>
        <taxon>Pseudomonadota</taxon>
        <taxon>Betaproteobacteria</taxon>
        <taxon>Burkholderiales</taxon>
        <taxon>Alcaligenaceae</taxon>
        <taxon>Bordetella</taxon>
    </lineage>
</organism>
<feature type="binding site" evidence="8">
    <location>
        <position position="511"/>
    </location>
    <ligand>
        <name>Mn(2+)</name>
        <dbReference type="ChEBI" id="CHEBI:29035"/>
    </ligand>
</feature>
<keyword evidence="4 9" id="KW-1133">Transmembrane helix</keyword>
<evidence type="ECO:0000313" key="12">
    <source>
        <dbReference type="Proteomes" id="UP000282741"/>
    </source>
</evidence>
<feature type="transmembrane region" description="Helical" evidence="9">
    <location>
        <begin position="71"/>
        <end position="89"/>
    </location>
</feature>
<feature type="transmembrane region" description="Helical" evidence="9">
    <location>
        <begin position="101"/>
        <end position="121"/>
    </location>
</feature>
<dbReference type="PANTHER" id="PTHR47371">
    <property type="entry name" value="LIPOTEICHOIC ACID SYNTHASE"/>
    <property type="match status" value="1"/>
</dbReference>
<dbReference type="Pfam" id="PF00884">
    <property type="entry name" value="Sulfatase"/>
    <property type="match status" value="1"/>
</dbReference>
<feature type="domain" description="Sulfatase N-terminal" evidence="10">
    <location>
        <begin position="295"/>
        <end position="561"/>
    </location>
</feature>
<evidence type="ECO:0000256" key="2">
    <source>
        <dbReference type="ARBA" id="ARBA00022475"/>
    </source>
</evidence>
<feature type="binding site" evidence="8">
    <location>
        <position position="510"/>
    </location>
    <ligand>
        <name>Mn(2+)</name>
        <dbReference type="ChEBI" id="CHEBI:29035"/>
    </ligand>
</feature>
<evidence type="ECO:0000256" key="5">
    <source>
        <dbReference type="ARBA" id="ARBA00023136"/>
    </source>
</evidence>
<dbReference type="Gene3D" id="3.30.1120.80">
    <property type="match status" value="1"/>
</dbReference>
<dbReference type="GO" id="GO:0046872">
    <property type="term" value="F:metal ion binding"/>
    <property type="evidence" value="ECO:0007669"/>
    <property type="project" value="UniProtKB-KW"/>
</dbReference>
<feature type="transmembrane region" description="Helical" evidence="9">
    <location>
        <begin position="153"/>
        <end position="172"/>
    </location>
</feature>
<keyword evidence="2" id="KW-1003">Cell membrane</keyword>
<dbReference type="PIRSF" id="PIRSF005091">
    <property type="entry name" value="Mmb_sulf_HI1246"/>
    <property type="match status" value="1"/>
</dbReference>
<keyword evidence="7" id="KW-0479">Metal-binding</keyword>
<dbReference type="InterPro" id="IPR017850">
    <property type="entry name" value="Alkaline_phosphatase_core_sf"/>
</dbReference>
<dbReference type="InterPro" id="IPR000917">
    <property type="entry name" value="Sulfatase_N"/>
</dbReference>
<dbReference type="InterPro" id="IPR012160">
    <property type="entry name" value="LtaS-like"/>
</dbReference>
<dbReference type="GO" id="GO:0005886">
    <property type="term" value="C:plasma membrane"/>
    <property type="evidence" value="ECO:0007669"/>
    <property type="project" value="UniProtKB-SubCell"/>
</dbReference>
<feature type="transmembrane region" description="Helical" evidence="9">
    <location>
        <begin position="184"/>
        <end position="205"/>
    </location>
</feature>
<evidence type="ECO:0000256" key="4">
    <source>
        <dbReference type="ARBA" id="ARBA00022989"/>
    </source>
</evidence>
<dbReference type="AlphaFoldDB" id="A0AAN1VF09"/>
<evidence type="ECO:0000313" key="11">
    <source>
        <dbReference type="EMBL" id="AZW16123.1"/>
    </source>
</evidence>
<dbReference type="CDD" id="cd16015">
    <property type="entry name" value="LTA_synthase"/>
    <property type="match status" value="1"/>
</dbReference>
<evidence type="ECO:0000259" key="10">
    <source>
        <dbReference type="Pfam" id="PF00884"/>
    </source>
</evidence>
<dbReference type="Gene3D" id="3.40.720.10">
    <property type="entry name" value="Alkaline Phosphatase, subunit A"/>
    <property type="match status" value="1"/>
</dbReference>
<dbReference type="Proteomes" id="UP000282741">
    <property type="component" value="Chromosome"/>
</dbReference>
<proteinExistence type="predicted"/>
<dbReference type="SUPFAM" id="SSF53649">
    <property type="entry name" value="Alkaline phosphatase-like"/>
    <property type="match status" value="1"/>
</dbReference>
<dbReference type="PANTHER" id="PTHR47371:SF3">
    <property type="entry name" value="PHOSPHOGLYCEROL TRANSFERASE I"/>
    <property type="match status" value="1"/>
</dbReference>
<keyword evidence="7" id="KW-0464">Manganese</keyword>
<dbReference type="EMBL" id="CP024172">
    <property type="protein sequence ID" value="AZW16123.1"/>
    <property type="molecule type" value="Genomic_DNA"/>
</dbReference>
<feature type="binding site" evidence="7">
    <location>
        <position position="457"/>
    </location>
    <ligand>
        <name>substrate</name>
    </ligand>
</feature>
<keyword evidence="3 9" id="KW-0812">Transmembrane</keyword>
<reference evidence="12" key="1">
    <citation type="submission" date="2017-10" db="EMBL/GenBank/DDBJ databases">
        <title>Whole genome sequencing of various Bordetella species.</title>
        <authorList>
            <person name="Weigand M.R."/>
            <person name="Loparev V."/>
            <person name="Peng Y."/>
            <person name="Bowden K.E."/>
            <person name="Tondella M.L."/>
            <person name="Williams M.M."/>
        </authorList>
    </citation>
    <scope>NUCLEOTIDE SEQUENCE [LARGE SCALE GENOMIC DNA]</scope>
    <source>
        <strain evidence="12">H720</strain>
    </source>
</reference>
<evidence type="ECO:0000256" key="1">
    <source>
        <dbReference type="ARBA" id="ARBA00004651"/>
    </source>
</evidence>
<dbReference type="InterPro" id="IPR050448">
    <property type="entry name" value="OpgB/LTA_synthase_biosynth"/>
</dbReference>
<evidence type="ECO:0000256" key="9">
    <source>
        <dbReference type="SAM" id="Phobius"/>
    </source>
</evidence>
<evidence type="ECO:0000256" key="6">
    <source>
        <dbReference type="PIRSR" id="PIRSR005091-1"/>
    </source>
</evidence>
<evidence type="ECO:0000256" key="8">
    <source>
        <dbReference type="PIRSR" id="PIRSR005091-3"/>
    </source>
</evidence>
<feature type="active site" evidence="6">
    <location>
        <position position="341"/>
    </location>
</feature>
<gene>
    <name evidence="11" type="ORF">CS347_04695</name>
</gene>
<evidence type="ECO:0000256" key="7">
    <source>
        <dbReference type="PIRSR" id="PIRSR005091-2"/>
    </source>
</evidence>
<protein>
    <submittedName>
        <fullName evidence="11">Sulfatase</fullName>
    </submittedName>
</protein>
<name>A0AAN1VF09_9BORD</name>
<feature type="binding site" evidence="8">
    <location>
        <position position="302"/>
    </location>
    <ligand>
        <name>Mn(2+)</name>
        <dbReference type="ChEBI" id="CHEBI:29035"/>
    </ligand>
</feature>
<keyword evidence="5 9" id="KW-0472">Membrane</keyword>